<comment type="caution">
    <text evidence="1">The sequence shown here is derived from an EMBL/GenBank/DDBJ whole genome shotgun (WGS) entry which is preliminary data.</text>
</comment>
<evidence type="ECO:0000313" key="1">
    <source>
        <dbReference type="EMBL" id="NEU98805.1"/>
    </source>
</evidence>
<dbReference type="Proteomes" id="UP000468531">
    <property type="component" value="Unassembled WGS sequence"/>
</dbReference>
<dbReference type="EMBL" id="VKHP01000106">
    <property type="protein sequence ID" value="NEU98805.1"/>
    <property type="molecule type" value="Genomic_DNA"/>
</dbReference>
<sequence>VPEGLTYENVFRVTIVQFLDRFNFCVGNVKRSCIHFVTESGAIIPFDTYNLFYRNGLIDGIRASLAGQTYREARQSEEVPR</sequence>
<keyword evidence="2" id="KW-1185">Reference proteome</keyword>
<organism evidence="1 2">
    <name type="scientific">Bradyrhizobium uaiense</name>
    <dbReference type="NCBI Taxonomy" id="2594946"/>
    <lineage>
        <taxon>Bacteria</taxon>
        <taxon>Pseudomonadati</taxon>
        <taxon>Pseudomonadota</taxon>
        <taxon>Alphaproteobacteria</taxon>
        <taxon>Hyphomicrobiales</taxon>
        <taxon>Nitrobacteraceae</taxon>
        <taxon>Bradyrhizobium</taxon>
    </lineage>
</organism>
<gene>
    <name evidence="1" type="ORF">FNJ47_23990</name>
</gene>
<name>A0A6P1BK71_9BRAD</name>
<dbReference type="PANTHER" id="PTHR43306:SF1">
    <property type="entry name" value="7,8-DIHYDRO-6-HYDROXYMETHYLPTERIN DIMETHYLTRANSFERASE"/>
    <property type="match status" value="1"/>
</dbReference>
<evidence type="ECO:0000313" key="2">
    <source>
        <dbReference type="Proteomes" id="UP000468531"/>
    </source>
</evidence>
<proteinExistence type="predicted"/>
<protein>
    <submittedName>
        <fullName evidence="1">Radical SAM protein</fullName>
    </submittedName>
</protein>
<dbReference type="AlphaFoldDB" id="A0A6P1BK71"/>
<dbReference type="InterPro" id="IPR034474">
    <property type="entry name" value="Methyltransferase_Class_D"/>
</dbReference>
<dbReference type="PANTHER" id="PTHR43306">
    <property type="entry name" value="7,8-DIHYDRO-6-HYDROXYMETHYLPTERIN DIMETHYLTRANSFERASE"/>
    <property type="match status" value="1"/>
</dbReference>
<feature type="non-terminal residue" evidence="1">
    <location>
        <position position="1"/>
    </location>
</feature>
<reference evidence="1 2" key="1">
    <citation type="journal article" date="2020" name="Arch. Microbiol.">
        <title>Bradyrhizobium uaiense sp. nov., a new highly efficient cowpea symbiont.</title>
        <authorList>
            <person name="Cabral Michel D."/>
            <person name="Azarias Guimaraes A."/>
            <person name="Martins da Costa E."/>
            <person name="Soares de Carvalho T."/>
            <person name="Balsanelli E."/>
            <person name="Willems A."/>
            <person name="Maltempi de Souza E."/>
            <person name="de Souza Moreira F.M."/>
        </authorList>
    </citation>
    <scope>NUCLEOTIDE SEQUENCE [LARGE SCALE GENOMIC DNA]</scope>
    <source>
        <strain evidence="1 2">UFLA 03-164</strain>
    </source>
</reference>
<accession>A0A6P1BK71</accession>